<comment type="caution">
    <text evidence="1">The sequence shown here is derived from an EMBL/GenBank/DDBJ whole genome shotgun (WGS) entry which is preliminary data.</text>
</comment>
<name>A0A2B7YCI7_FUSNP</name>
<accession>A0A2B7YCI7</accession>
<proteinExistence type="predicted"/>
<evidence type="ECO:0000313" key="2">
    <source>
        <dbReference type="Proteomes" id="UP000222862"/>
    </source>
</evidence>
<organism evidence="1 2">
    <name type="scientific">Fusobacterium nucleatum subsp. polymorphum</name>
    <name type="common">Fusobacterium polymorphum</name>
    <dbReference type="NCBI Taxonomy" id="76857"/>
    <lineage>
        <taxon>Bacteria</taxon>
        <taxon>Fusobacteriati</taxon>
        <taxon>Fusobacteriota</taxon>
        <taxon>Fusobacteriia</taxon>
        <taxon>Fusobacteriales</taxon>
        <taxon>Fusobacteriaceae</taxon>
        <taxon>Fusobacterium</taxon>
    </lineage>
</organism>
<reference evidence="1 2" key="1">
    <citation type="submission" date="2017-06" db="EMBL/GenBank/DDBJ databases">
        <title>Genome sequencing of Fusobacterium nucleatum subsp. polymorphum KCOM 1232 (=ChDC F37).</title>
        <authorList>
            <person name="Kook J.-K."/>
            <person name="Park S.-N."/>
            <person name="Lim Y.K."/>
            <person name="Roh H."/>
        </authorList>
    </citation>
    <scope>NUCLEOTIDE SEQUENCE [LARGE SCALE GENOMIC DNA]</scope>
    <source>
        <strain evidence="2">KCOM 1232 ( ChDC F37)</strain>
    </source>
</reference>
<evidence type="ECO:0000313" key="1">
    <source>
        <dbReference type="EMBL" id="PGH21794.1"/>
    </source>
</evidence>
<dbReference type="Proteomes" id="UP000222862">
    <property type="component" value="Unassembled WGS sequence"/>
</dbReference>
<dbReference type="AlphaFoldDB" id="A0A2B7YCI7"/>
<gene>
    <name evidence="1" type="ORF">RN96_00750</name>
</gene>
<dbReference type="RefSeq" id="WP_098701960.1">
    <property type="nucleotide sequence ID" value="NZ_NJGI01000001.1"/>
</dbReference>
<dbReference type="EMBL" id="NJGI01000001">
    <property type="protein sequence ID" value="PGH21794.1"/>
    <property type="molecule type" value="Genomic_DNA"/>
</dbReference>
<sequence>MFDKDLNDLKYSSKEELDKKLIRENEVPIIVFQEICRLVNLDTEKIENIQSRFSNSYFYANAVSWFNDMDKINDKKIFLEEGKKIAYDSDILNELVLYFIKYNTNPDVDKQEVKNFLKGFIFNAILNSLKLYNNLK</sequence>
<protein>
    <submittedName>
        <fullName evidence="1">Uncharacterized protein</fullName>
    </submittedName>
</protein>